<dbReference type="InterPro" id="IPR049288">
    <property type="entry name" value="DUF447_C"/>
</dbReference>
<dbReference type="PIRSF" id="PIRSF018747">
    <property type="entry name" value="UCP018747"/>
    <property type="match status" value="1"/>
</dbReference>
<sequence>MIIETVMTSLNNKNELNFSAIGVQFIKDKLVFYPYKNTITAENILATKRGVVNIVDRSYYLVLAALSEASFAVKETALGNYYLKDCCNYYEFQLSAISDLGEKYKINAKITAQNNISNFIGFNRADNLLLEAAVIASRIGITKKVKDLKNYLAENREIIFKTGDHKSKESYLFLKEYLQRQEE</sequence>
<dbReference type="InterPro" id="IPR007386">
    <property type="entry name" value="DUF447_N"/>
</dbReference>
<dbReference type="InterPro" id="IPR012349">
    <property type="entry name" value="Split_barrel_FMN-bd"/>
</dbReference>
<dbReference type="EMBL" id="JAJFAT010000002">
    <property type="protein sequence ID" value="MCC3144095.1"/>
    <property type="molecule type" value="Genomic_DNA"/>
</dbReference>
<evidence type="ECO:0000313" key="4">
    <source>
        <dbReference type="Proteomes" id="UP001199296"/>
    </source>
</evidence>
<dbReference type="Pfam" id="PF20766">
    <property type="entry name" value="DUF447_C"/>
    <property type="match status" value="1"/>
</dbReference>
<dbReference type="Proteomes" id="UP001199296">
    <property type="component" value="Unassembled WGS sequence"/>
</dbReference>
<dbReference type="InterPro" id="IPR016733">
    <property type="entry name" value="UCP018747"/>
</dbReference>
<proteinExistence type="predicted"/>
<organism evidence="3 4">
    <name type="scientific">Halanaerobium polyolivorans</name>
    <dbReference type="NCBI Taxonomy" id="2886943"/>
    <lineage>
        <taxon>Bacteria</taxon>
        <taxon>Bacillati</taxon>
        <taxon>Bacillota</taxon>
        <taxon>Clostridia</taxon>
        <taxon>Halanaerobiales</taxon>
        <taxon>Halanaerobiaceae</taxon>
        <taxon>Halanaerobium</taxon>
    </lineage>
</organism>
<dbReference type="AlphaFoldDB" id="A0AAW4WU83"/>
<dbReference type="RefSeq" id="WP_229343611.1">
    <property type="nucleotide sequence ID" value="NZ_JAJFAT010000002.1"/>
</dbReference>
<dbReference type="Gene3D" id="2.30.110.10">
    <property type="entry name" value="Electron Transport, Fmn-binding Protein, Chain A"/>
    <property type="match status" value="1"/>
</dbReference>
<feature type="domain" description="DUF447" evidence="2">
    <location>
        <begin position="123"/>
        <end position="171"/>
    </location>
</feature>
<accession>A0AAW4WU83</accession>
<protein>
    <submittedName>
        <fullName evidence="3">DUF447 family protein</fullName>
    </submittedName>
</protein>
<feature type="domain" description="DUF447" evidence="1">
    <location>
        <begin position="4"/>
        <end position="112"/>
    </location>
</feature>
<name>A0AAW4WU83_9FIRM</name>
<dbReference type="SUPFAM" id="SSF50475">
    <property type="entry name" value="FMN-binding split barrel"/>
    <property type="match status" value="1"/>
</dbReference>
<dbReference type="Gene3D" id="1.20.58.290">
    <property type="entry name" value="Hypothetical membrane protein ta0354_69_121"/>
    <property type="match status" value="1"/>
</dbReference>
<dbReference type="Pfam" id="PF04289">
    <property type="entry name" value="DUF447_N"/>
    <property type="match status" value="1"/>
</dbReference>
<evidence type="ECO:0000259" key="1">
    <source>
        <dbReference type="Pfam" id="PF04289"/>
    </source>
</evidence>
<evidence type="ECO:0000259" key="2">
    <source>
        <dbReference type="Pfam" id="PF20766"/>
    </source>
</evidence>
<comment type="caution">
    <text evidence="3">The sequence shown here is derived from an EMBL/GenBank/DDBJ whole genome shotgun (WGS) entry which is preliminary data.</text>
</comment>
<reference evidence="3 4" key="1">
    <citation type="submission" date="2021-10" db="EMBL/GenBank/DDBJ databases">
        <authorList>
            <person name="Grouzdev D.S."/>
            <person name="Pantiukh K.S."/>
            <person name="Krutkina M.S."/>
        </authorList>
    </citation>
    <scope>NUCLEOTIDE SEQUENCE [LARGE SCALE GENOMIC DNA]</scope>
    <source>
        <strain evidence="3 4">Z-7514</strain>
    </source>
</reference>
<keyword evidence="4" id="KW-1185">Reference proteome</keyword>
<evidence type="ECO:0000313" key="3">
    <source>
        <dbReference type="EMBL" id="MCC3144095.1"/>
    </source>
</evidence>
<gene>
    <name evidence="3" type="ORF">LJ207_02030</name>
</gene>